<evidence type="ECO:0000256" key="3">
    <source>
        <dbReference type="ARBA" id="ARBA00022801"/>
    </source>
</evidence>
<keyword evidence="2 8" id="KW-0858">Xylan degradation</keyword>
<dbReference type="SUPFAM" id="SSF75005">
    <property type="entry name" value="Arabinanase/levansucrase/invertase"/>
    <property type="match status" value="1"/>
</dbReference>
<dbReference type="GO" id="GO:0046556">
    <property type="term" value="F:alpha-L-arabinofuranosidase activity"/>
    <property type="evidence" value="ECO:0007669"/>
    <property type="project" value="UniProtKB-EC"/>
</dbReference>
<gene>
    <name evidence="8" type="ORF">BBOH_0379</name>
</gene>
<evidence type="ECO:0000256" key="2">
    <source>
        <dbReference type="ARBA" id="ARBA00022651"/>
    </source>
</evidence>
<dbReference type="Gene3D" id="2.115.10.20">
    <property type="entry name" value="Glycosyl hydrolase domain, family 43"/>
    <property type="match status" value="1"/>
</dbReference>
<dbReference type="EC" id="3.2.1.37" evidence="8"/>
<comment type="caution">
    <text evidence="8">The sequence shown here is derived from an EMBL/GenBank/DDBJ whole genome shotgun (WGS) entry which is preliminary data.</text>
</comment>
<evidence type="ECO:0000313" key="9">
    <source>
        <dbReference type="Proteomes" id="UP000029096"/>
    </source>
</evidence>
<evidence type="ECO:0000256" key="5">
    <source>
        <dbReference type="ARBA" id="ARBA00023295"/>
    </source>
</evidence>
<dbReference type="Proteomes" id="UP000029096">
    <property type="component" value="Unassembled WGS sequence"/>
</dbReference>
<reference evidence="8 9" key="1">
    <citation type="submission" date="2014-03" db="EMBL/GenBank/DDBJ databases">
        <title>Genomics of Bifidobacteria.</title>
        <authorList>
            <person name="Ventura M."/>
            <person name="Milani C."/>
            <person name="Lugli G.A."/>
        </authorList>
    </citation>
    <scope>NUCLEOTIDE SEQUENCE [LARGE SCALE GENOMIC DNA]</scope>
    <source>
        <strain evidence="8 9">DSM 22767</strain>
    </source>
</reference>
<protein>
    <submittedName>
        <fullName evidence="8">Endo-1,4-beta-xylanase</fullName>
        <ecNumber evidence="8">3.2.1.37</ecNumber>
        <ecNumber evidence="8">3.2.1.55</ecNumber>
    </submittedName>
</protein>
<proteinExistence type="inferred from homology"/>
<dbReference type="STRING" id="1437606.BBOH_0379"/>
<accession>A0A086ZK55</accession>
<dbReference type="InterPro" id="IPR023296">
    <property type="entry name" value="Glyco_hydro_beta-prop_sf"/>
</dbReference>
<evidence type="ECO:0000256" key="4">
    <source>
        <dbReference type="ARBA" id="ARBA00023277"/>
    </source>
</evidence>
<keyword evidence="4" id="KW-0119">Carbohydrate metabolism</keyword>
<dbReference type="CDD" id="cd09004">
    <property type="entry name" value="GH43_bXyl-like"/>
    <property type="match status" value="1"/>
</dbReference>
<dbReference type="InterPro" id="IPR052176">
    <property type="entry name" value="Glycosyl_Hydrlase_43_Enz"/>
</dbReference>
<evidence type="ECO:0000313" key="8">
    <source>
        <dbReference type="EMBL" id="KFI46905.1"/>
    </source>
</evidence>
<evidence type="ECO:0000256" key="7">
    <source>
        <dbReference type="RuleBase" id="RU361187"/>
    </source>
</evidence>
<dbReference type="AlphaFoldDB" id="A0A086ZK55"/>
<evidence type="ECO:0000256" key="6">
    <source>
        <dbReference type="PIRSR" id="PIRSR606710-2"/>
    </source>
</evidence>
<keyword evidence="2 8" id="KW-0624">Polysaccharide degradation</keyword>
<dbReference type="PANTHER" id="PTHR43772">
    <property type="entry name" value="ENDO-1,4-BETA-XYLANASE"/>
    <property type="match status" value="1"/>
</dbReference>
<keyword evidence="3 7" id="KW-0378">Hydrolase</keyword>
<dbReference type="EC" id="3.2.1.55" evidence="8"/>
<name>A0A086ZK55_9BIFI</name>
<feature type="site" description="Important for catalytic activity, responsible for pKa modulation of the active site Glu and correct orientation of both the proton donor and substrate" evidence="6">
    <location>
        <position position="138"/>
    </location>
</feature>
<organism evidence="8 9">
    <name type="scientific">Bifidobacterium bohemicum DSM 22767</name>
    <dbReference type="NCBI Taxonomy" id="1437606"/>
    <lineage>
        <taxon>Bacteria</taxon>
        <taxon>Bacillati</taxon>
        <taxon>Actinomycetota</taxon>
        <taxon>Actinomycetes</taxon>
        <taxon>Bifidobacteriales</taxon>
        <taxon>Bifidobacteriaceae</taxon>
        <taxon>Bifidobacterium</taxon>
    </lineage>
</organism>
<keyword evidence="5 7" id="KW-0326">Glycosidase</keyword>
<dbReference type="GO" id="GO:0009044">
    <property type="term" value="F:xylan 1,4-beta-xylosidase activity"/>
    <property type="evidence" value="ECO:0007669"/>
    <property type="project" value="UniProtKB-EC"/>
</dbReference>
<dbReference type="GO" id="GO:0045493">
    <property type="term" value="P:xylan catabolic process"/>
    <property type="evidence" value="ECO:0007669"/>
    <property type="project" value="UniProtKB-KW"/>
</dbReference>
<evidence type="ECO:0000256" key="1">
    <source>
        <dbReference type="ARBA" id="ARBA00009865"/>
    </source>
</evidence>
<dbReference type="eggNOG" id="COG3507">
    <property type="taxonomic scope" value="Bacteria"/>
</dbReference>
<keyword evidence="9" id="KW-1185">Reference proteome</keyword>
<sequence length="311" mass="35223">MNMYFNPAPQNTTKLSTTPLGRYCADPNLTIIDGRYVLYCTDDGIDDWATTSLSVYVSDDLAHWQRTPILDLHDVPWWKGEAGAWAPSVTRNTNGDYVLFFVADSRIGTAVSHSPFGPFEATPQPLIDHDDFHMGNIDPSVFITETGKPYLLWGNTQAYASPLSDDCLSIDRRQVISRTPDNFREAIWLHQRNGLYYASWSENDTRDPEYRVRYSMSKSPQGPWSEPKTLISQDSAHGIYATGHHSITNIPGTDEWVIAYHRFAYGPHGRRWNGGDGSHREIVFAPLTYDAEGNIRRVMPQVGSYIRPLSF</sequence>
<dbReference type="InterPro" id="IPR006710">
    <property type="entry name" value="Glyco_hydro_43"/>
</dbReference>
<dbReference type="Pfam" id="PF04616">
    <property type="entry name" value="Glyco_hydro_43"/>
    <property type="match status" value="1"/>
</dbReference>
<dbReference type="PANTHER" id="PTHR43772:SF2">
    <property type="entry name" value="PUTATIVE (AFU_ORTHOLOGUE AFUA_2G04480)-RELATED"/>
    <property type="match status" value="1"/>
</dbReference>
<comment type="similarity">
    <text evidence="1 7">Belongs to the glycosyl hydrolase 43 family.</text>
</comment>
<dbReference type="EMBL" id="JGYP01000001">
    <property type="protein sequence ID" value="KFI46905.1"/>
    <property type="molecule type" value="Genomic_DNA"/>
</dbReference>